<feature type="compositionally biased region" description="Basic and acidic residues" evidence="1">
    <location>
        <begin position="7"/>
        <end position="40"/>
    </location>
</feature>
<feature type="region of interest" description="Disordered" evidence="1">
    <location>
        <begin position="1"/>
        <end position="65"/>
    </location>
</feature>
<protein>
    <submittedName>
        <fullName evidence="2">Uncharacterized protein</fullName>
    </submittedName>
</protein>
<dbReference type="Proteomes" id="UP000005446">
    <property type="component" value="Unassembled WGS sequence"/>
</dbReference>
<dbReference type="EMBL" id="AGUE01000040">
    <property type="protein sequence ID" value="EHL02081.1"/>
    <property type="molecule type" value="Genomic_DNA"/>
</dbReference>
<evidence type="ECO:0000313" key="2">
    <source>
        <dbReference type="EMBL" id="EHL02081.1"/>
    </source>
</evidence>
<proteinExistence type="predicted"/>
<feature type="compositionally biased region" description="Gly residues" evidence="1">
    <location>
        <begin position="56"/>
        <end position="65"/>
    </location>
</feature>
<reference evidence="2 3" key="1">
    <citation type="journal article" date="2012" name="Eukaryot. Cell">
        <title>Genome sequence of the fungus Glarea lozoyensis: the first genome sequence of a species from the Helotiaceae family.</title>
        <authorList>
            <person name="Youssar L."/>
            <person name="Gruening B.A."/>
            <person name="Erxleben A."/>
            <person name="Guenther S."/>
            <person name="Huettel W."/>
        </authorList>
    </citation>
    <scope>NUCLEOTIDE SEQUENCE [LARGE SCALE GENOMIC DNA]</scope>
    <source>
        <strain evidence="3">ATCC 74030 / MF5533</strain>
    </source>
</reference>
<keyword evidence="3" id="KW-1185">Reference proteome</keyword>
<dbReference type="AlphaFoldDB" id="H0EHQ2"/>
<dbReference type="HOGENOM" id="CLU_2849883_0_0_1"/>
<evidence type="ECO:0000256" key="1">
    <source>
        <dbReference type="SAM" id="MobiDB-lite"/>
    </source>
</evidence>
<sequence length="65" mass="6892">MAGFFDQEARAGREIGAGERERDARREGDHDARVVRERGECGFAAHGGAENREGGGEGGGVEEGF</sequence>
<accession>H0EHQ2</accession>
<evidence type="ECO:0000313" key="3">
    <source>
        <dbReference type="Proteomes" id="UP000005446"/>
    </source>
</evidence>
<organism evidence="2 3">
    <name type="scientific">Glarea lozoyensis (strain ATCC 74030 / MF5533)</name>
    <dbReference type="NCBI Taxonomy" id="1104152"/>
    <lineage>
        <taxon>Eukaryota</taxon>
        <taxon>Fungi</taxon>
        <taxon>Dikarya</taxon>
        <taxon>Ascomycota</taxon>
        <taxon>Pezizomycotina</taxon>
        <taxon>Leotiomycetes</taxon>
        <taxon>Helotiales</taxon>
        <taxon>Helotiaceae</taxon>
        <taxon>Glarea</taxon>
    </lineage>
</organism>
<name>H0EHQ2_GLAL7</name>
<comment type="caution">
    <text evidence="2">The sequence shown here is derived from an EMBL/GenBank/DDBJ whole genome shotgun (WGS) entry which is preliminary data.</text>
</comment>
<gene>
    <name evidence="2" type="ORF">M7I_2036</name>
</gene>
<dbReference type="InParanoid" id="H0EHQ2"/>